<gene>
    <name evidence="1" type="ORF">K505DRAFT_360697</name>
</gene>
<dbReference type="EMBL" id="MU001877">
    <property type="protein sequence ID" value="KAF2794860.1"/>
    <property type="molecule type" value="Genomic_DNA"/>
</dbReference>
<dbReference type="Proteomes" id="UP000799757">
    <property type="component" value="Unassembled WGS sequence"/>
</dbReference>
<dbReference type="AlphaFoldDB" id="A0A6A6XE54"/>
<organism evidence="1 2">
    <name type="scientific">Melanomma pulvis-pyrius CBS 109.77</name>
    <dbReference type="NCBI Taxonomy" id="1314802"/>
    <lineage>
        <taxon>Eukaryota</taxon>
        <taxon>Fungi</taxon>
        <taxon>Dikarya</taxon>
        <taxon>Ascomycota</taxon>
        <taxon>Pezizomycotina</taxon>
        <taxon>Dothideomycetes</taxon>
        <taxon>Pleosporomycetidae</taxon>
        <taxon>Pleosporales</taxon>
        <taxon>Melanommataceae</taxon>
        <taxon>Melanomma</taxon>
    </lineage>
</organism>
<dbReference type="OrthoDB" id="3903561at2759"/>
<proteinExistence type="predicted"/>
<sequence>MTYILAFPTLVGAMTGYSANVRSFVPDRNNNLIQFNSFKRILYVIHGGWRISTTTNYLVVRDDKPGAEPTLELSIWGEPCLWNGRDSNWYLKNNVSNYAAEYGLYSELGDN</sequence>
<protein>
    <submittedName>
        <fullName evidence="1">Uncharacterized protein</fullName>
    </submittedName>
</protein>
<evidence type="ECO:0000313" key="1">
    <source>
        <dbReference type="EMBL" id="KAF2794860.1"/>
    </source>
</evidence>
<evidence type="ECO:0000313" key="2">
    <source>
        <dbReference type="Proteomes" id="UP000799757"/>
    </source>
</evidence>
<name>A0A6A6XE54_9PLEO</name>
<reference evidence="1" key="1">
    <citation type="journal article" date="2020" name="Stud. Mycol.">
        <title>101 Dothideomycetes genomes: a test case for predicting lifestyles and emergence of pathogens.</title>
        <authorList>
            <person name="Haridas S."/>
            <person name="Albert R."/>
            <person name="Binder M."/>
            <person name="Bloem J."/>
            <person name="Labutti K."/>
            <person name="Salamov A."/>
            <person name="Andreopoulos B."/>
            <person name="Baker S."/>
            <person name="Barry K."/>
            <person name="Bills G."/>
            <person name="Bluhm B."/>
            <person name="Cannon C."/>
            <person name="Castanera R."/>
            <person name="Culley D."/>
            <person name="Daum C."/>
            <person name="Ezra D."/>
            <person name="Gonzalez J."/>
            <person name="Henrissat B."/>
            <person name="Kuo A."/>
            <person name="Liang C."/>
            <person name="Lipzen A."/>
            <person name="Lutzoni F."/>
            <person name="Magnuson J."/>
            <person name="Mondo S."/>
            <person name="Nolan M."/>
            <person name="Ohm R."/>
            <person name="Pangilinan J."/>
            <person name="Park H.-J."/>
            <person name="Ramirez L."/>
            <person name="Alfaro M."/>
            <person name="Sun H."/>
            <person name="Tritt A."/>
            <person name="Yoshinaga Y."/>
            <person name="Zwiers L.-H."/>
            <person name="Turgeon B."/>
            <person name="Goodwin S."/>
            <person name="Spatafora J."/>
            <person name="Crous P."/>
            <person name="Grigoriev I."/>
        </authorList>
    </citation>
    <scope>NUCLEOTIDE SEQUENCE</scope>
    <source>
        <strain evidence="1">CBS 109.77</strain>
    </source>
</reference>
<keyword evidence="2" id="KW-1185">Reference proteome</keyword>
<accession>A0A6A6XE54</accession>